<sequence length="140" mass="15358">MDQRLSLVTLGVRDMNRARTFYESLGWKAWKESNEHICFFQTGGMVIGLYPLSNLLADQGRPEAAPNAGGITLGINVVAREDVDREMTQVLEKGATLLTPPADTPWGGRTAYFADLDGHPWEITWAPMFPLGANGALILP</sequence>
<dbReference type="Proteomes" id="UP001628193">
    <property type="component" value="Unassembled WGS sequence"/>
</dbReference>
<dbReference type="InterPro" id="IPR037523">
    <property type="entry name" value="VOC_core"/>
</dbReference>
<dbReference type="InterPro" id="IPR004360">
    <property type="entry name" value="Glyas_Fos-R_dOase_dom"/>
</dbReference>
<evidence type="ECO:0000313" key="3">
    <source>
        <dbReference type="Proteomes" id="UP001628193"/>
    </source>
</evidence>
<dbReference type="EMBL" id="BAAFGK010000001">
    <property type="protein sequence ID" value="GAB0056018.1"/>
    <property type="molecule type" value="Genomic_DNA"/>
</dbReference>
<keyword evidence="3" id="KW-1185">Reference proteome</keyword>
<name>A0ABQ0C571_9PROT</name>
<dbReference type="PANTHER" id="PTHR36503">
    <property type="entry name" value="BLR2520 PROTEIN"/>
    <property type="match status" value="1"/>
</dbReference>
<comment type="caution">
    <text evidence="2">The sequence shown here is derived from an EMBL/GenBank/DDBJ whole genome shotgun (WGS) entry which is preliminary data.</text>
</comment>
<reference evidence="2 3" key="2">
    <citation type="submission" date="2024-09" db="EMBL/GenBank/DDBJ databases">
        <title>Draft genome sequence of Candidatus Magnetaquicoccaceae bacterium FCR-1.</title>
        <authorList>
            <person name="Shimoshige H."/>
            <person name="Shimamura S."/>
            <person name="Taoka A."/>
            <person name="Kobayashi H."/>
            <person name="Maekawa T."/>
        </authorList>
    </citation>
    <scope>NUCLEOTIDE SEQUENCE [LARGE SCALE GENOMIC DNA]</scope>
    <source>
        <strain evidence="2 3">FCR-1</strain>
    </source>
</reference>
<gene>
    <name evidence="2" type="ORF">SIID45300_00317</name>
</gene>
<accession>A0ABQ0C571</accession>
<dbReference type="CDD" id="cd07251">
    <property type="entry name" value="VOC_like"/>
    <property type="match status" value="1"/>
</dbReference>
<feature type="domain" description="VOC" evidence="1">
    <location>
        <begin position="4"/>
        <end position="126"/>
    </location>
</feature>
<dbReference type="RefSeq" id="WP_420903729.1">
    <property type="nucleotide sequence ID" value="NZ_BAAFGK010000001.1"/>
</dbReference>
<proteinExistence type="predicted"/>
<evidence type="ECO:0000259" key="1">
    <source>
        <dbReference type="PROSITE" id="PS51819"/>
    </source>
</evidence>
<evidence type="ECO:0000313" key="2">
    <source>
        <dbReference type="EMBL" id="GAB0056018.1"/>
    </source>
</evidence>
<reference evidence="2 3" key="1">
    <citation type="submission" date="2024-05" db="EMBL/GenBank/DDBJ databases">
        <authorList>
            <consortium name="Candidatus Magnetaquicoccaceae bacterium FCR-1 genome sequencing consortium"/>
            <person name="Shimoshige H."/>
            <person name="Shimamura S."/>
            <person name="Taoka A."/>
            <person name="Kobayashi H."/>
            <person name="Maekawa T."/>
        </authorList>
    </citation>
    <scope>NUCLEOTIDE SEQUENCE [LARGE SCALE GENOMIC DNA]</scope>
    <source>
        <strain evidence="2 3">FCR-1</strain>
    </source>
</reference>
<protein>
    <recommendedName>
        <fullName evidence="1">VOC domain-containing protein</fullName>
    </recommendedName>
</protein>
<dbReference type="InterPro" id="IPR029068">
    <property type="entry name" value="Glyas_Bleomycin-R_OHBP_Dase"/>
</dbReference>
<dbReference type="PANTHER" id="PTHR36503:SF1">
    <property type="entry name" value="BLR2520 PROTEIN"/>
    <property type="match status" value="1"/>
</dbReference>
<dbReference type="Gene3D" id="3.10.180.10">
    <property type="entry name" value="2,3-Dihydroxybiphenyl 1,2-Dioxygenase, domain 1"/>
    <property type="match status" value="1"/>
</dbReference>
<dbReference type="Pfam" id="PF00903">
    <property type="entry name" value="Glyoxalase"/>
    <property type="match status" value="1"/>
</dbReference>
<dbReference type="SUPFAM" id="SSF54593">
    <property type="entry name" value="Glyoxalase/Bleomycin resistance protein/Dihydroxybiphenyl dioxygenase"/>
    <property type="match status" value="1"/>
</dbReference>
<organism evidence="2 3">
    <name type="scientific">Candidatus Magnetaquiglobus chichijimensis</name>
    <dbReference type="NCBI Taxonomy" id="3141448"/>
    <lineage>
        <taxon>Bacteria</taxon>
        <taxon>Pseudomonadati</taxon>
        <taxon>Pseudomonadota</taxon>
        <taxon>Magnetococcia</taxon>
        <taxon>Magnetococcales</taxon>
        <taxon>Candidatus Magnetaquicoccaceae</taxon>
        <taxon>Candidatus Magnetaquiglobus</taxon>
    </lineage>
</organism>
<dbReference type="PROSITE" id="PS51819">
    <property type="entry name" value="VOC"/>
    <property type="match status" value="1"/>
</dbReference>